<keyword evidence="4" id="KW-1185">Reference proteome</keyword>
<feature type="region of interest" description="Disordered" evidence="1">
    <location>
        <begin position="58"/>
        <end position="92"/>
    </location>
</feature>
<protein>
    <submittedName>
        <fullName evidence="3">Uncharacterized protein</fullName>
    </submittedName>
</protein>
<evidence type="ECO:0000313" key="4">
    <source>
        <dbReference type="Proteomes" id="UP000018050"/>
    </source>
</evidence>
<reference evidence="3" key="1">
    <citation type="submission" date="2013-10" db="EMBL/GenBank/DDBJ databases">
        <title>Genomic analysis of the causative agents of coccidiosis in chickens.</title>
        <authorList>
            <person name="Reid A.J."/>
            <person name="Blake D."/>
            <person name="Billington K."/>
            <person name="Browne H."/>
            <person name="Dunn M."/>
            <person name="Hung S."/>
            <person name="Kawahara F."/>
            <person name="Miranda-Saavedra D."/>
            <person name="Mourier T."/>
            <person name="Nagra H."/>
            <person name="Otto T.D."/>
            <person name="Rawlings N."/>
            <person name="Sanchez A."/>
            <person name="Sanders M."/>
            <person name="Subramaniam C."/>
            <person name="Tay Y."/>
            <person name="Dear P."/>
            <person name="Doerig C."/>
            <person name="Gruber A."/>
            <person name="Parkinson J."/>
            <person name="Shirley M."/>
            <person name="Wan K.L."/>
            <person name="Berriman M."/>
            <person name="Tomley F."/>
            <person name="Pain A."/>
        </authorList>
    </citation>
    <scope>NUCLEOTIDE SEQUENCE</scope>
    <source>
        <strain evidence="3">Houghton</strain>
    </source>
</reference>
<name>U6GGL4_EIMAC</name>
<feature type="compositionally biased region" description="Low complexity" evidence="1">
    <location>
        <begin position="75"/>
        <end position="92"/>
    </location>
</feature>
<dbReference type="RefSeq" id="XP_013250558.1">
    <property type="nucleotide sequence ID" value="XM_013395104.1"/>
</dbReference>
<feature type="chain" id="PRO_5004671159" evidence="2">
    <location>
        <begin position="30"/>
        <end position="567"/>
    </location>
</feature>
<feature type="signal peptide" evidence="2">
    <location>
        <begin position="1"/>
        <end position="29"/>
    </location>
</feature>
<dbReference type="Proteomes" id="UP000018050">
    <property type="component" value="Unassembled WGS sequence"/>
</dbReference>
<dbReference type="VEuPathDB" id="ToxoDB:EAH_00042100"/>
<organism evidence="3 4">
    <name type="scientific">Eimeria acervulina</name>
    <name type="common">Coccidian parasite</name>
    <dbReference type="NCBI Taxonomy" id="5801"/>
    <lineage>
        <taxon>Eukaryota</taxon>
        <taxon>Sar</taxon>
        <taxon>Alveolata</taxon>
        <taxon>Apicomplexa</taxon>
        <taxon>Conoidasida</taxon>
        <taxon>Coccidia</taxon>
        <taxon>Eucoccidiorida</taxon>
        <taxon>Eimeriorina</taxon>
        <taxon>Eimeriidae</taxon>
        <taxon>Eimeria</taxon>
    </lineage>
</organism>
<evidence type="ECO:0000313" key="3">
    <source>
        <dbReference type="EMBL" id="CDI79315.1"/>
    </source>
</evidence>
<accession>U6GGL4</accession>
<dbReference type="GeneID" id="25272280"/>
<reference evidence="3" key="2">
    <citation type="submission" date="2013-10" db="EMBL/GenBank/DDBJ databases">
        <authorList>
            <person name="Aslett M."/>
        </authorList>
    </citation>
    <scope>NUCLEOTIDE SEQUENCE</scope>
    <source>
        <strain evidence="3">Houghton</strain>
    </source>
</reference>
<evidence type="ECO:0000256" key="1">
    <source>
        <dbReference type="SAM" id="MobiDB-lite"/>
    </source>
</evidence>
<proteinExistence type="predicted"/>
<keyword evidence="2" id="KW-0732">Signal</keyword>
<dbReference type="EMBL" id="HG671002">
    <property type="protein sequence ID" value="CDI79315.1"/>
    <property type="molecule type" value="Genomic_DNA"/>
</dbReference>
<sequence>MTRFMVYLLVSFTCYFALLFLLFSTLVDSSSPVSEPPELLWSGSPFISSPVAAVAADEEEEEVGVDARSEDDGAAAETAAASSSSSSSWVESTGSYVSPPGAAAGAGAGTAARGGGAAEEDLSAGCLSAAAAAAAAAAERSTSSGDLRRMCLLAAEHLNALYQRINTEYVVLSPLSASELAAAIDQNLAAILEEEDDIADRVIRRQLPLGSLPVKTLKEAIKQKLLERNKLKKRNITTLPGLLGVQLQHGKLLPLADAVNALANLCDLLLGQSLGLSPLTETEKQQLAEEIEERFAMPAAALSDAAAAATTTAAATAAATAAYEEMVLEAAARTVMDVAGKPSRAASLSHAFSRAAAPLFTVFADSLSPVSLDACITLVKGLFPSLQAHMTTHYRMQSPTKQQERHMGLLLLPLLNAHRSRLRTSAATGAATLAAEEHTLIWTFLEVYAREHQLVAEAVPAAAGAAAVPAAEAVPAAAGAAAEADPAAVVAAAEAVAAAAVAAAEAVAAAPIAAAAAAIEERVGAAKRLKYCGERAAAPAAAAATAAAAAAAVLDIDESAGAANDIE</sequence>
<dbReference type="OrthoDB" id="10427550at2759"/>
<dbReference type="AlphaFoldDB" id="U6GGL4"/>
<evidence type="ECO:0000256" key="2">
    <source>
        <dbReference type="SAM" id="SignalP"/>
    </source>
</evidence>
<gene>
    <name evidence="3" type="ORF">EAH_00042100</name>
</gene>